<dbReference type="Proteomes" id="UP000253517">
    <property type="component" value="Unassembled WGS sequence"/>
</dbReference>
<dbReference type="PROSITE" id="PS51257">
    <property type="entry name" value="PROKAR_LIPOPROTEIN"/>
    <property type="match status" value="1"/>
</dbReference>
<protein>
    <recommendedName>
        <fullName evidence="4">Chromosome partition protein Smc</fullName>
    </recommendedName>
</protein>
<accession>A0A369A2G0</accession>
<organism evidence="2 3">
    <name type="scientific">Schleiferia thermophila</name>
    <dbReference type="NCBI Taxonomy" id="884107"/>
    <lineage>
        <taxon>Bacteria</taxon>
        <taxon>Pseudomonadati</taxon>
        <taxon>Bacteroidota</taxon>
        <taxon>Flavobacteriia</taxon>
        <taxon>Flavobacteriales</taxon>
        <taxon>Schleiferiaceae</taxon>
        <taxon>Schleiferia</taxon>
    </lineage>
</organism>
<evidence type="ECO:0000313" key="2">
    <source>
        <dbReference type="EMBL" id="RCX02247.1"/>
    </source>
</evidence>
<evidence type="ECO:0000256" key="1">
    <source>
        <dbReference type="SAM" id="Coils"/>
    </source>
</evidence>
<feature type="coiled-coil region" evidence="1">
    <location>
        <begin position="14"/>
        <end position="45"/>
    </location>
</feature>
<evidence type="ECO:0000313" key="3">
    <source>
        <dbReference type="Proteomes" id="UP000253517"/>
    </source>
</evidence>
<keyword evidence="3" id="KW-1185">Reference proteome</keyword>
<name>A0A369A2G0_9FLAO</name>
<sequence>MKKFVLTVFITVLLASCNSELKEEIETLKSEKSELEQRSKEQDSIISILTEVIEDVQHNLNVIREKEGRIRLAEEASSEKFKSLKDAVVQDIQDVNSIIEESKAKINRLNQQLASSKGQIKNLGVLVESLKKQLEERENTIAELTRAIEEKDETIRQLTRKVQIITEESQRTISAKEAELNRCYYIIDTRRNLKDKGIIDSQGGFLGIGRVKTVSGSVDPSLFTAADMRELNRLELDTRSIKLISEHPTGSYSIEREGKKISALVIEDPKTFWSISKILVIMID</sequence>
<reference evidence="2 3" key="1">
    <citation type="submission" date="2018-07" db="EMBL/GenBank/DDBJ databases">
        <title>Genomic Encyclopedia of Type Strains, Phase IV (KMG-IV): sequencing the most valuable type-strain genomes for metagenomic binning, comparative biology and taxonomic classification.</title>
        <authorList>
            <person name="Goeker M."/>
        </authorList>
    </citation>
    <scope>NUCLEOTIDE SEQUENCE [LARGE SCALE GENOMIC DNA]</scope>
    <source>
        <strain evidence="2 3">DSM 21410</strain>
    </source>
</reference>
<keyword evidence="1" id="KW-0175">Coiled coil</keyword>
<feature type="coiled-coil region" evidence="1">
    <location>
        <begin position="92"/>
        <end position="168"/>
    </location>
</feature>
<proteinExistence type="predicted"/>
<evidence type="ECO:0008006" key="4">
    <source>
        <dbReference type="Google" id="ProtNLM"/>
    </source>
</evidence>
<dbReference type="AlphaFoldDB" id="A0A369A2G0"/>
<dbReference type="RefSeq" id="WP_114366373.1">
    <property type="nucleotide sequence ID" value="NZ_BHZF01000006.1"/>
</dbReference>
<dbReference type="EMBL" id="QPJS01000004">
    <property type="protein sequence ID" value="RCX02247.1"/>
    <property type="molecule type" value="Genomic_DNA"/>
</dbReference>
<comment type="caution">
    <text evidence="2">The sequence shown here is derived from an EMBL/GenBank/DDBJ whole genome shotgun (WGS) entry which is preliminary data.</text>
</comment>
<gene>
    <name evidence="2" type="ORF">DES35_1046</name>
</gene>